<organism evidence="2 3">
    <name type="scientific">Stylosanthes scabra</name>
    <dbReference type="NCBI Taxonomy" id="79078"/>
    <lineage>
        <taxon>Eukaryota</taxon>
        <taxon>Viridiplantae</taxon>
        <taxon>Streptophyta</taxon>
        <taxon>Embryophyta</taxon>
        <taxon>Tracheophyta</taxon>
        <taxon>Spermatophyta</taxon>
        <taxon>Magnoliopsida</taxon>
        <taxon>eudicotyledons</taxon>
        <taxon>Gunneridae</taxon>
        <taxon>Pentapetalae</taxon>
        <taxon>rosids</taxon>
        <taxon>fabids</taxon>
        <taxon>Fabales</taxon>
        <taxon>Fabaceae</taxon>
        <taxon>Papilionoideae</taxon>
        <taxon>50 kb inversion clade</taxon>
        <taxon>dalbergioids sensu lato</taxon>
        <taxon>Dalbergieae</taxon>
        <taxon>Pterocarpus clade</taxon>
        <taxon>Stylosanthes</taxon>
    </lineage>
</organism>
<dbReference type="EMBL" id="JASCZI010243380">
    <property type="protein sequence ID" value="MED6213121.1"/>
    <property type="molecule type" value="Genomic_DNA"/>
</dbReference>
<evidence type="ECO:0000313" key="2">
    <source>
        <dbReference type="EMBL" id="MED6213121.1"/>
    </source>
</evidence>
<reference evidence="2 3" key="1">
    <citation type="journal article" date="2023" name="Plants (Basel)">
        <title>Bridging the Gap: Combining Genomics and Transcriptomics Approaches to Understand Stylosanthes scabra, an Orphan Legume from the Brazilian Caatinga.</title>
        <authorList>
            <person name="Ferreira-Neto J.R.C."/>
            <person name="da Silva M.D."/>
            <person name="Binneck E."/>
            <person name="de Melo N.F."/>
            <person name="da Silva R.H."/>
            <person name="de Melo A.L.T.M."/>
            <person name="Pandolfi V."/>
            <person name="Bustamante F.O."/>
            <person name="Brasileiro-Vidal A.C."/>
            <person name="Benko-Iseppon A.M."/>
        </authorList>
    </citation>
    <scope>NUCLEOTIDE SEQUENCE [LARGE SCALE GENOMIC DNA]</scope>
    <source>
        <tissue evidence="2">Leaves</tissue>
    </source>
</reference>
<gene>
    <name evidence="2" type="ORF">PIB30_090177</name>
</gene>
<feature type="compositionally biased region" description="Basic and acidic residues" evidence="1">
    <location>
        <begin position="1"/>
        <end position="21"/>
    </location>
</feature>
<comment type="caution">
    <text evidence="2">The sequence shown here is derived from an EMBL/GenBank/DDBJ whole genome shotgun (WGS) entry which is preliminary data.</text>
</comment>
<feature type="region of interest" description="Disordered" evidence="1">
    <location>
        <begin position="1"/>
        <end position="34"/>
    </location>
</feature>
<protein>
    <submittedName>
        <fullName evidence="2">Uncharacterized protein</fullName>
    </submittedName>
</protein>
<keyword evidence="3" id="KW-1185">Reference proteome</keyword>
<evidence type="ECO:0000256" key="1">
    <source>
        <dbReference type="SAM" id="MobiDB-lite"/>
    </source>
</evidence>
<feature type="region of interest" description="Disordered" evidence="1">
    <location>
        <begin position="296"/>
        <end position="319"/>
    </location>
</feature>
<dbReference type="PANTHER" id="PTHR34835">
    <property type="entry name" value="OS07G0283600 PROTEIN-RELATED"/>
    <property type="match status" value="1"/>
</dbReference>
<proteinExistence type="predicted"/>
<sequence>MAKENAATERKAAAKSTEKQSKAPAKSAKKNQGHEFRCLPKTVAQMFIYINGEPEKRALVDDMGFGGLSYLPNEYLNQRLLKQIYDHYDIHDNTIYSDAAVVKITTDKIGHALGLSSRGIPYDTKVAKNELSEEDKEVHEYFKGFTAVAHQDLIKATPVDTEENKKLWMRAFILFVQKVFLLPNSMAKICPAALPTLFDLENTRNRNWAHHVHNFLLHELQKAKRKESAAIHGCCYVLMIIYFHEMQFGENSRDPAAQPPWLAYWTGENLKKRIKQERQHDVGLLKIGHLRAEKEHLKKKITKRVPSSDSESQGEPEPP</sequence>
<name>A0ABU6YT72_9FABA</name>
<dbReference type="Proteomes" id="UP001341840">
    <property type="component" value="Unassembled WGS sequence"/>
</dbReference>
<accession>A0ABU6YT72</accession>
<evidence type="ECO:0000313" key="3">
    <source>
        <dbReference type="Proteomes" id="UP001341840"/>
    </source>
</evidence>